<dbReference type="Pfam" id="PF06923">
    <property type="entry name" value="GutM"/>
    <property type="match status" value="1"/>
</dbReference>
<dbReference type="InterPro" id="IPR009693">
    <property type="entry name" value="Glucitol_operon_activator"/>
</dbReference>
<keyword evidence="4" id="KW-1185">Reference proteome</keyword>
<evidence type="ECO:0000256" key="2">
    <source>
        <dbReference type="SAM" id="SignalP"/>
    </source>
</evidence>
<gene>
    <name evidence="3" type="ORF">HMPREF0682_1252</name>
</gene>
<dbReference type="GeneID" id="95359545"/>
<dbReference type="EMBL" id="ACVN02000168">
    <property type="protein sequence ID" value="ERK55941.1"/>
    <property type="molecule type" value="Genomic_DNA"/>
</dbReference>
<dbReference type="RefSeq" id="WP_021797458.1">
    <property type="nucleotide sequence ID" value="NZ_ACVN02000168.1"/>
</dbReference>
<proteinExistence type="predicted"/>
<evidence type="ECO:0000313" key="4">
    <source>
        <dbReference type="Proteomes" id="UP000017052"/>
    </source>
</evidence>
<sequence>MNYWFVLTALGAACLAQMHLAAVQMKDFSSSYGALRRRGRVAIGKRKNAFSAGAIAMLLLDGDGTVIDARAMSGLTVMARFKPLDGVTGRRIDDFDPAALRRCPRGLRLAVANAQENWATARNGGVPEDPPGPLGRLLERLPGRAGTGRARRRAGSPGRPATTATARRRVVRSTPPTRLEGVIS</sequence>
<feature type="region of interest" description="Disordered" evidence="1">
    <location>
        <begin position="140"/>
        <end position="184"/>
    </location>
</feature>
<reference evidence="3" key="1">
    <citation type="submission" date="2013-08" db="EMBL/GenBank/DDBJ databases">
        <authorList>
            <person name="Durkin A.S."/>
            <person name="Haft D.R."/>
            <person name="McCorrison J."/>
            <person name="Torralba M."/>
            <person name="Gillis M."/>
            <person name="Haft D.H."/>
            <person name="Methe B."/>
            <person name="Sutton G."/>
            <person name="Nelson K.E."/>
        </authorList>
    </citation>
    <scope>NUCLEOTIDE SEQUENCE [LARGE SCALE GENOMIC DNA]</scope>
    <source>
        <strain evidence="3">F0233</strain>
    </source>
</reference>
<organism evidence="3 4">
    <name type="scientific">Propionibacterium acidifaciens F0233</name>
    <dbReference type="NCBI Taxonomy" id="553198"/>
    <lineage>
        <taxon>Bacteria</taxon>
        <taxon>Bacillati</taxon>
        <taxon>Actinomycetota</taxon>
        <taxon>Actinomycetes</taxon>
        <taxon>Propionibacteriales</taxon>
        <taxon>Propionibacteriaceae</taxon>
        <taxon>Propionibacterium</taxon>
    </lineage>
</organism>
<dbReference type="Proteomes" id="UP000017052">
    <property type="component" value="Unassembled WGS sequence"/>
</dbReference>
<evidence type="ECO:0000313" key="3">
    <source>
        <dbReference type="EMBL" id="ERK55941.1"/>
    </source>
</evidence>
<evidence type="ECO:0000256" key="1">
    <source>
        <dbReference type="SAM" id="MobiDB-lite"/>
    </source>
</evidence>
<keyword evidence="2" id="KW-0732">Signal</keyword>
<feature type="chain" id="PRO_5038674474" evidence="2">
    <location>
        <begin position="22"/>
        <end position="184"/>
    </location>
</feature>
<dbReference type="OrthoDB" id="3711383at2"/>
<protein>
    <submittedName>
        <fullName evidence="3">Glucitol operon activator protein GutM</fullName>
    </submittedName>
</protein>
<name>U2QHK4_9ACTN</name>
<accession>U2QHK4</accession>
<feature type="signal peptide" evidence="2">
    <location>
        <begin position="1"/>
        <end position="21"/>
    </location>
</feature>
<feature type="compositionally biased region" description="Low complexity" evidence="1">
    <location>
        <begin position="155"/>
        <end position="165"/>
    </location>
</feature>
<dbReference type="AlphaFoldDB" id="U2QHK4"/>
<comment type="caution">
    <text evidence="3">The sequence shown here is derived from an EMBL/GenBank/DDBJ whole genome shotgun (WGS) entry which is preliminary data.</text>
</comment>